<comment type="caution">
    <text evidence="1">The sequence shown here is derived from an EMBL/GenBank/DDBJ whole genome shotgun (WGS) entry which is preliminary data.</text>
</comment>
<name>A0A8X6QHI6_NEPPI</name>
<protein>
    <submittedName>
        <fullName evidence="1">Uncharacterized protein</fullName>
    </submittedName>
</protein>
<dbReference type="AlphaFoldDB" id="A0A8X6QHI6"/>
<dbReference type="EMBL" id="BMAW01029797">
    <property type="protein sequence ID" value="GFU13791.1"/>
    <property type="molecule type" value="Genomic_DNA"/>
</dbReference>
<proteinExistence type="predicted"/>
<gene>
    <name evidence="1" type="ORF">NPIL_330251</name>
</gene>
<accession>A0A8X6QHI6</accession>
<evidence type="ECO:0000313" key="2">
    <source>
        <dbReference type="Proteomes" id="UP000887013"/>
    </source>
</evidence>
<sequence length="82" mass="9487">MFDVFSRHIGEGQLTMSCENRRCFEPTTCRSGEKLAGRFLQCSYQQDRKGLPIELVIKVFKRLSLLLKRVAVYSTSIRRLSS</sequence>
<keyword evidence="2" id="KW-1185">Reference proteome</keyword>
<organism evidence="1 2">
    <name type="scientific">Nephila pilipes</name>
    <name type="common">Giant wood spider</name>
    <name type="synonym">Nephila maculata</name>
    <dbReference type="NCBI Taxonomy" id="299642"/>
    <lineage>
        <taxon>Eukaryota</taxon>
        <taxon>Metazoa</taxon>
        <taxon>Ecdysozoa</taxon>
        <taxon>Arthropoda</taxon>
        <taxon>Chelicerata</taxon>
        <taxon>Arachnida</taxon>
        <taxon>Araneae</taxon>
        <taxon>Araneomorphae</taxon>
        <taxon>Entelegynae</taxon>
        <taxon>Araneoidea</taxon>
        <taxon>Nephilidae</taxon>
        <taxon>Nephila</taxon>
    </lineage>
</organism>
<dbReference type="Proteomes" id="UP000887013">
    <property type="component" value="Unassembled WGS sequence"/>
</dbReference>
<evidence type="ECO:0000313" key="1">
    <source>
        <dbReference type="EMBL" id="GFU13791.1"/>
    </source>
</evidence>
<reference evidence="1" key="1">
    <citation type="submission" date="2020-08" db="EMBL/GenBank/DDBJ databases">
        <title>Multicomponent nature underlies the extraordinary mechanical properties of spider dragline silk.</title>
        <authorList>
            <person name="Kono N."/>
            <person name="Nakamura H."/>
            <person name="Mori M."/>
            <person name="Yoshida Y."/>
            <person name="Ohtoshi R."/>
            <person name="Malay A.D."/>
            <person name="Moran D.A.P."/>
            <person name="Tomita M."/>
            <person name="Numata K."/>
            <person name="Arakawa K."/>
        </authorList>
    </citation>
    <scope>NUCLEOTIDE SEQUENCE</scope>
</reference>